<dbReference type="OrthoDB" id="8448547at2"/>
<accession>A0A397Q5K0</accession>
<comment type="caution">
    <text evidence="1">The sequence shown here is derived from an EMBL/GenBank/DDBJ whole genome shotgun (WGS) entry which is preliminary data.</text>
</comment>
<gene>
    <name evidence="1" type="ORF">BXY53_1870</name>
</gene>
<dbReference type="Proteomes" id="UP000266273">
    <property type="component" value="Unassembled WGS sequence"/>
</dbReference>
<organism evidence="1 2">
    <name type="scientific">Dichotomicrobium thermohalophilum</name>
    <dbReference type="NCBI Taxonomy" id="933063"/>
    <lineage>
        <taxon>Bacteria</taxon>
        <taxon>Pseudomonadati</taxon>
        <taxon>Pseudomonadota</taxon>
        <taxon>Alphaproteobacteria</taxon>
        <taxon>Hyphomicrobiales</taxon>
        <taxon>Hyphomicrobiaceae</taxon>
        <taxon>Dichotomicrobium</taxon>
    </lineage>
</organism>
<name>A0A397Q5K0_9HYPH</name>
<dbReference type="AlphaFoldDB" id="A0A397Q5K0"/>
<protein>
    <recommendedName>
        <fullName evidence="3">Lambda family phage tail tape measure protein</fullName>
    </recommendedName>
</protein>
<reference evidence="1 2" key="1">
    <citation type="submission" date="2018-08" db="EMBL/GenBank/DDBJ databases">
        <title>Genomic Encyclopedia of Archaeal and Bacterial Type Strains, Phase II (KMG-II): from individual species to whole genera.</title>
        <authorList>
            <person name="Goeker M."/>
        </authorList>
    </citation>
    <scope>NUCLEOTIDE SEQUENCE [LARGE SCALE GENOMIC DNA]</scope>
    <source>
        <strain evidence="1 2">DSM 5002</strain>
    </source>
</reference>
<sequence>MTETVANLAVEVSARTEDARAKLKELETLGERFAGRLGRSFERVALDGAGLRDVLQNLALDLSRMAFRSAFAPIEGAFASAFSGLASNIVPFGRGSILQQAMPVPFADGGVISAPVAFPLRGGRTGVAGEAGPEAILPLARGRDGRLGIRAEGASPSPNITINISTPDIDGFRQNQGELSAQIARAVSRGQRNF</sequence>
<evidence type="ECO:0000313" key="1">
    <source>
        <dbReference type="EMBL" id="RIA56760.1"/>
    </source>
</evidence>
<dbReference type="RefSeq" id="WP_119061525.1">
    <property type="nucleotide sequence ID" value="NZ_QXDF01000001.1"/>
</dbReference>
<proteinExistence type="predicted"/>
<evidence type="ECO:0000313" key="2">
    <source>
        <dbReference type="Proteomes" id="UP000266273"/>
    </source>
</evidence>
<dbReference type="EMBL" id="QXDF01000001">
    <property type="protein sequence ID" value="RIA56760.1"/>
    <property type="molecule type" value="Genomic_DNA"/>
</dbReference>
<evidence type="ECO:0008006" key="3">
    <source>
        <dbReference type="Google" id="ProtNLM"/>
    </source>
</evidence>
<keyword evidence="2" id="KW-1185">Reference proteome</keyword>